<dbReference type="Gene3D" id="3.40.50.1000">
    <property type="entry name" value="HAD superfamily/HAD-like"/>
    <property type="match status" value="1"/>
</dbReference>
<dbReference type="AlphaFoldDB" id="A0A2H6CVV4"/>
<dbReference type="Pfam" id="PF00702">
    <property type="entry name" value="Hydrolase"/>
    <property type="match status" value="1"/>
</dbReference>
<dbReference type="Proteomes" id="UP000236214">
    <property type="component" value="Unassembled WGS sequence"/>
</dbReference>
<dbReference type="GO" id="GO:0044281">
    <property type="term" value="P:small molecule metabolic process"/>
    <property type="evidence" value="ECO:0007669"/>
    <property type="project" value="UniProtKB-ARBA"/>
</dbReference>
<reference evidence="5 6" key="1">
    <citation type="submission" date="2016-05" db="EMBL/GenBank/DDBJ databases">
        <title>Whole genome sequencing of Tetragenococcus halophilus subsp. halophilus NISL 7118.</title>
        <authorList>
            <person name="Shiwa Y."/>
            <person name="Nishimura I."/>
            <person name="Yoshikawa H."/>
            <person name="Koyama Y."/>
            <person name="Oguma T."/>
        </authorList>
    </citation>
    <scope>NUCLEOTIDE SEQUENCE [LARGE SCALE GENOMIC DNA]</scope>
    <source>
        <strain evidence="5 6">NISL 7118</strain>
    </source>
</reference>
<dbReference type="InterPro" id="IPR023214">
    <property type="entry name" value="HAD_sf"/>
</dbReference>
<evidence type="ECO:0000313" key="6">
    <source>
        <dbReference type="Proteomes" id="UP000236214"/>
    </source>
</evidence>
<dbReference type="Gene3D" id="1.10.150.520">
    <property type="match status" value="1"/>
</dbReference>
<accession>A0A2H6CVV4</accession>
<dbReference type="InterPro" id="IPR006439">
    <property type="entry name" value="HAD-SF_hydro_IA"/>
</dbReference>
<dbReference type="SFLD" id="SFLDG01129">
    <property type="entry name" value="C1.5:_HAD__Beta-PGM__Phosphata"/>
    <property type="match status" value="1"/>
</dbReference>
<sequence>MNLSMENIFVFDIDDTLYDQLHAFERAVNNLGLKTHWHLDIPRLYHLMKEYGDESFSTTGFDREKLKNMQIFRIKQALHDYNIEITDKQAIKFQIDFENYQNDIILFPEMEKLFNLLVAKKQTLGIITNGTLKRQQKKIKALQLEKWVPRENILISEEVGVSKPEKLIFNFFEDKLSDSIKNQTLFYIGDNYVNDIIGANSVYWKTIWVNYRNYQKPKSCIADYIVQNPVELYDTIAKLLSKTTETNLDN</sequence>
<evidence type="ECO:0008006" key="7">
    <source>
        <dbReference type="Google" id="ProtNLM"/>
    </source>
</evidence>
<keyword evidence="6" id="KW-1185">Reference proteome</keyword>
<comment type="caution">
    <text evidence="5">The sequence shown here is derived from an EMBL/GenBank/DDBJ whole genome shotgun (WGS) entry which is preliminary data.</text>
</comment>
<comment type="cofactor">
    <cofactor evidence="1">
        <name>Mg(2+)</name>
        <dbReference type="ChEBI" id="CHEBI:18420"/>
    </cofactor>
</comment>
<protein>
    <recommendedName>
        <fullName evidence="7">Hydrolase</fullName>
    </recommendedName>
</protein>
<keyword evidence="2" id="KW-0479">Metal-binding</keyword>
<dbReference type="InterPro" id="IPR051400">
    <property type="entry name" value="HAD-like_hydrolase"/>
</dbReference>
<dbReference type="GO" id="GO:0016791">
    <property type="term" value="F:phosphatase activity"/>
    <property type="evidence" value="ECO:0007669"/>
    <property type="project" value="TreeGrafter"/>
</dbReference>
<dbReference type="GeneID" id="64053796"/>
<dbReference type="SUPFAM" id="SSF56784">
    <property type="entry name" value="HAD-like"/>
    <property type="match status" value="1"/>
</dbReference>
<proteinExistence type="predicted"/>
<keyword evidence="4" id="KW-0460">Magnesium</keyword>
<keyword evidence="3" id="KW-0378">Hydrolase</keyword>
<gene>
    <name evidence="5" type="ORF">TEHN7118_1925</name>
</gene>
<dbReference type="SFLD" id="SFLDS00003">
    <property type="entry name" value="Haloacid_Dehalogenase"/>
    <property type="match status" value="1"/>
</dbReference>
<dbReference type="NCBIfam" id="TIGR01549">
    <property type="entry name" value="HAD-SF-IA-v1"/>
    <property type="match status" value="1"/>
</dbReference>
<dbReference type="PANTHER" id="PTHR46470">
    <property type="entry name" value="N-ACYLNEURAMINATE-9-PHOSPHATASE"/>
    <property type="match status" value="1"/>
</dbReference>
<evidence type="ECO:0000256" key="4">
    <source>
        <dbReference type="ARBA" id="ARBA00022842"/>
    </source>
</evidence>
<evidence type="ECO:0000256" key="3">
    <source>
        <dbReference type="ARBA" id="ARBA00022801"/>
    </source>
</evidence>
<evidence type="ECO:0000256" key="1">
    <source>
        <dbReference type="ARBA" id="ARBA00001946"/>
    </source>
</evidence>
<dbReference type="PANTHER" id="PTHR46470:SF2">
    <property type="entry name" value="GLYCERALDEHYDE 3-PHOSPHATE PHOSPHATASE"/>
    <property type="match status" value="1"/>
</dbReference>
<dbReference type="GO" id="GO:0046872">
    <property type="term" value="F:metal ion binding"/>
    <property type="evidence" value="ECO:0007669"/>
    <property type="project" value="UniProtKB-KW"/>
</dbReference>
<evidence type="ECO:0000313" key="5">
    <source>
        <dbReference type="EMBL" id="GBD69119.1"/>
    </source>
</evidence>
<dbReference type="EMBL" id="BDEC01000119">
    <property type="protein sequence ID" value="GBD69119.1"/>
    <property type="molecule type" value="Genomic_DNA"/>
</dbReference>
<organism evidence="5 6">
    <name type="scientific">Tetragenococcus halophilus subsp. halophilus</name>
    <dbReference type="NCBI Taxonomy" id="1513897"/>
    <lineage>
        <taxon>Bacteria</taxon>
        <taxon>Bacillati</taxon>
        <taxon>Bacillota</taxon>
        <taxon>Bacilli</taxon>
        <taxon>Lactobacillales</taxon>
        <taxon>Enterococcaceae</taxon>
        <taxon>Tetragenococcus</taxon>
    </lineage>
</organism>
<dbReference type="InterPro" id="IPR036412">
    <property type="entry name" value="HAD-like_sf"/>
</dbReference>
<evidence type="ECO:0000256" key="2">
    <source>
        <dbReference type="ARBA" id="ARBA00022723"/>
    </source>
</evidence>
<dbReference type="RefSeq" id="WP_083207562.1">
    <property type="nucleotide sequence ID" value="NZ_BDEC01000119.1"/>
</dbReference>
<name>A0A2H6CVV4_TETHA</name>